<dbReference type="STRING" id="694427.Palpr_0396"/>
<sequence length="55" mass="6238">MEKEKRIIVDYRVKKNLLELGTYPTIRKALNGDISTPQKISIRNTAIKLGGVIIK</sequence>
<reference evidence="1 2" key="2">
    <citation type="journal article" date="2011" name="Stand. Genomic Sci.">
        <title>Complete genome sequence of Paludibacter propionicigenes type strain (WB4).</title>
        <authorList>
            <person name="Gronow S."/>
            <person name="Munk C."/>
            <person name="Lapidus A."/>
            <person name="Nolan M."/>
            <person name="Lucas S."/>
            <person name="Hammon N."/>
            <person name="Deshpande S."/>
            <person name="Cheng J.F."/>
            <person name="Tapia R."/>
            <person name="Han C."/>
            <person name="Goodwin L."/>
            <person name="Pitluck S."/>
            <person name="Liolios K."/>
            <person name="Ivanova N."/>
            <person name="Mavromatis K."/>
            <person name="Mikhailova N."/>
            <person name="Pati A."/>
            <person name="Chen A."/>
            <person name="Palaniappan K."/>
            <person name="Land M."/>
            <person name="Hauser L."/>
            <person name="Chang Y.J."/>
            <person name="Jeffries C.D."/>
            <person name="Brambilla E."/>
            <person name="Rohde M."/>
            <person name="Goker M."/>
            <person name="Detter J.C."/>
            <person name="Woyke T."/>
            <person name="Bristow J."/>
            <person name="Eisen J.A."/>
            <person name="Markowitz V."/>
            <person name="Hugenholtz P."/>
            <person name="Kyrpides N.C."/>
            <person name="Klenk H.P."/>
        </authorList>
    </citation>
    <scope>NUCLEOTIDE SEQUENCE [LARGE SCALE GENOMIC DNA]</scope>
    <source>
        <strain evidence="2">DSM 17365 / JCM 13257 / WB4</strain>
    </source>
</reference>
<evidence type="ECO:0000313" key="2">
    <source>
        <dbReference type="Proteomes" id="UP000008718"/>
    </source>
</evidence>
<dbReference type="AlphaFoldDB" id="E4T1G3"/>
<dbReference type="Proteomes" id="UP000008718">
    <property type="component" value="Chromosome"/>
</dbReference>
<dbReference type="HOGENOM" id="CLU_3028039_0_0_10"/>
<gene>
    <name evidence="1" type="ordered locus">Palpr_0396</name>
</gene>
<keyword evidence="2" id="KW-1185">Reference proteome</keyword>
<protein>
    <submittedName>
        <fullName evidence="1">Uncharacterized protein</fullName>
    </submittedName>
</protein>
<organism evidence="1 2">
    <name type="scientific">Paludibacter propionicigenes (strain DSM 17365 / JCM 13257 / WB4)</name>
    <dbReference type="NCBI Taxonomy" id="694427"/>
    <lineage>
        <taxon>Bacteria</taxon>
        <taxon>Pseudomonadati</taxon>
        <taxon>Bacteroidota</taxon>
        <taxon>Bacteroidia</taxon>
        <taxon>Bacteroidales</taxon>
        <taxon>Paludibacteraceae</taxon>
        <taxon>Paludibacter</taxon>
    </lineage>
</organism>
<dbReference type="RefSeq" id="WP_013443926.1">
    <property type="nucleotide sequence ID" value="NC_014734.1"/>
</dbReference>
<dbReference type="KEGG" id="ppn:Palpr_0396"/>
<reference key="1">
    <citation type="submission" date="2010-11" db="EMBL/GenBank/DDBJ databases">
        <title>The complete genome of Paludibacter propionicigenes DSM 17365.</title>
        <authorList>
            <consortium name="US DOE Joint Genome Institute (JGI-PGF)"/>
            <person name="Lucas S."/>
            <person name="Copeland A."/>
            <person name="Lapidus A."/>
            <person name="Bruce D."/>
            <person name="Goodwin L."/>
            <person name="Pitluck S."/>
            <person name="Kyrpides N."/>
            <person name="Mavromatis K."/>
            <person name="Ivanova N."/>
            <person name="Munk A.C."/>
            <person name="Brettin T."/>
            <person name="Detter J.C."/>
            <person name="Han C."/>
            <person name="Tapia R."/>
            <person name="Land M."/>
            <person name="Hauser L."/>
            <person name="Markowitz V."/>
            <person name="Cheng J.-F."/>
            <person name="Hugenholtz P."/>
            <person name="Woyke T."/>
            <person name="Wu D."/>
            <person name="Gronow S."/>
            <person name="Wellnitz S."/>
            <person name="Brambilla E."/>
            <person name="Klenk H.-P."/>
            <person name="Eisen J.A."/>
        </authorList>
    </citation>
    <scope>NUCLEOTIDE SEQUENCE</scope>
    <source>
        <strain>WB4</strain>
    </source>
</reference>
<evidence type="ECO:0000313" key="1">
    <source>
        <dbReference type="EMBL" id="ADQ78557.1"/>
    </source>
</evidence>
<dbReference type="EMBL" id="CP002345">
    <property type="protein sequence ID" value="ADQ78557.1"/>
    <property type="molecule type" value="Genomic_DNA"/>
</dbReference>
<accession>E4T1G3</accession>
<proteinExistence type="predicted"/>
<name>E4T1G3_PALPW</name>